<sequence length="245" mass="28805">MDLTYDINLCKCLFASITFFMVFFGALINLCEPYLPVLFTRTFRYGKFACKEESLLVKKAEVPKSYFRHFYLTAALLYYPVAFYQVLSAYVFDGEVSNWFKILLDFSCGSDRIATINNHSKLQLQDIGITEVFAITLFMWAWYHQHVATVILANLRKNRKGNIVNQNYDIPQGDWFDYFSSPHLIAEVIMYTGLTLLLSDNTTWWYVYAWVVSGQVESILLSHWWYQSYFQNFPSKRKALVPFLF</sequence>
<dbReference type="PANTHER" id="PTHR14624">
    <property type="entry name" value="DFG10 PROTEIN"/>
    <property type="match status" value="1"/>
</dbReference>
<dbReference type="Proteomes" id="UP000292052">
    <property type="component" value="Unassembled WGS sequence"/>
</dbReference>
<dbReference type="PROSITE" id="PS50244">
    <property type="entry name" value="S5A_REDUCTASE"/>
    <property type="match status" value="1"/>
</dbReference>
<accession>A0A482W7V7</accession>
<evidence type="ECO:0000256" key="7">
    <source>
        <dbReference type="ARBA" id="ARBA00047186"/>
    </source>
</evidence>
<dbReference type="UniPathway" id="UPA00378"/>
<evidence type="ECO:0000256" key="2">
    <source>
        <dbReference type="ARBA" id="ARBA00012522"/>
    </source>
</evidence>
<comment type="caution">
    <text evidence="11">The sequence shown here is derived from an EMBL/GenBank/DDBJ whole genome shotgun (WGS) entry which is preliminary data.</text>
</comment>
<keyword evidence="3 9" id="KW-0812">Transmembrane</keyword>
<dbReference type="GO" id="GO:0005789">
    <property type="term" value="C:endoplasmic reticulum membrane"/>
    <property type="evidence" value="ECO:0007669"/>
    <property type="project" value="UniProtKB-SubCell"/>
</dbReference>
<dbReference type="Pfam" id="PF02544">
    <property type="entry name" value="Steroid_dh"/>
    <property type="match status" value="1"/>
</dbReference>
<evidence type="ECO:0000256" key="6">
    <source>
        <dbReference type="ARBA" id="ARBA00046320"/>
    </source>
</evidence>
<keyword evidence="4 9" id="KW-1133">Transmembrane helix</keyword>
<dbReference type="OrthoDB" id="5788137at2759"/>
<keyword evidence="9" id="KW-0521">NADP</keyword>
<gene>
    <name evidence="11" type="ORF">BDFB_011478</name>
</gene>
<feature type="transmembrane region" description="Helical" evidence="9">
    <location>
        <begin position="70"/>
        <end position="92"/>
    </location>
</feature>
<evidence type="ECO:0000313" key="12">
    <source>
        <dbReference type="Proteomes" id="UP000292052"/>
    </source>
</evidence>
<feature type="domain" description="3-oxo-5-alpha-steroid 4-dehydrogenase C-terminal" evidence="10">
    <location>
        <begin position="130"/>
        <end position="245"/>
    </location>
</feature>
<dbReference type="PANTHER" id="PTHR14624:SF0">
    <property type="entry name" value="POLYPRENOL REDUCTASE"/>
    <property type="match status" value="1"/>
</dbReference>
<reference evidence="11 12" key="1">
    <citation type="submission" date="2017-03" db="EMBL/GenBank/DDBJ databases">
        <title>Genome of the blue death feigning beetle - Asbolus verrucosus.</title>
        <authorList>
            <person name="Rider S.D."/>
        </authorList>
    </citation>
    <scope>NUCLEOTIDE SEQUENCE [LARGE SCALE GENOMIC DNA]</scope>
    <source>
        <strain evidence="11">Butters</strain>
        <tissue evidence="11">Head and leg muscle</tissue>
    </source>
</reference>
<comment type="pathway">
    <text evidence="9">Protein modification; protein glycosylation.</text>
</comment>
<comment type="function">
    <text evidence="9">Plays a key role in early steps of protein N-linked glycosylation by being involved in the conversion of polyprenol into dolichol. Acts as a polyprenal reductase that mediates the reduction of polyprenal into dolichal in a NADP-dependent mechanism. Dolichols are required for the synthesis of dolichol-linked monosaccharides and the oligosaccharide precursor used for N-glycosylation.</text>
</comment>
<dbReference type="EMBL" id="QDEB01018884">
    <property type="protein sequence ID" value="RZC41260.1"/>
    <property type="molecule type" value="Genomic_DNA"/>
</dbReference>
<keyword evidence="9" id="KW-0560">Oxidoreductase</keyword>
<dbReference type="EC" id="1.3.1.94" evidence="2 9"/>
<dbReference type="InterPro" id="IPR039698">
    <property type="entry name" value="Dfg10/SRD5A3"/>
</dbReference>
<evidence type="ECO:0000256" key="9">
    <source>
        <dbReference type="RuleBase" id="RU367081"/>
    </source>
</evidence>
<evidence type="ECO:0000256" key="1">
    <source>
        <dbReference type="ARBA" id="ARBA00004127"/>
    </source>
</evidence>
<feature type="transmembrane region" description="Helical" evidence="9">
    <location>
        <begin position="132"/>
        <end position="155"/>
    </location>
</feature>
<dbReference type="GO" id="GO:0160198">
    <property type="term" value="F:polyprenal reductase activity"/>
    <property type="evidence" value="ECO:0007669"/>
    <property type="project" value="UniProtKB-EC"/>
</dbReference>
<dbReference type="GO" id="GO:0006488">
    <property type="term" value="P:dolichol-linked oligosaccharide biosynthetic process"/>
    <property type="evidence" value="ECO:0007669"/>
    <property type="project" value="UniProtKB-UniRule"/>
</dbReference>
<protein>
    <recommendedName>
        <fullName evidence="7 9">Polyprenal reductase</fullName>
        <ecNumber evidence="2 9">1.3.1.94</ecNumber>
    </recommendedName>
</protein>
<keyword evidence="12" id="KW-1185">Reference proteome</keyword>
<dbReference type="InterPro" id="IPR001104">
    <property type="entry name" value="3-oxo-5_a-steroid_4-DH_C"/>
</dbReference>
<evidence type="ECO:0000259" key="10">
    <source>
        <dbReference type="Pfam" id="PF02544"/>
    </source>
</evidence>
<feature type="transmembrane region" description="Helical" evidence="9">
    <location>
        <begin position="13"/>
        <end position="35"/>
    </location>
</feature>
<dbReference type="GO" id="GO:0016095">
    <property type="term" value="P:polyprenol catabolic process"/>
    <property type="evidence" value="ECO:0007669"/>
    <property type="project" value="UniProtKB-UniRule"/>
</dbReference>
<proteinExistence type="inferred from homology"/>
<evidence type="ECO:0000256" key="3">
    <source>
        <dbReference type="ARBA" id="ARBA00022692"/>
    </source>
</evidence>
<evidence type="ECO:0000313" key="11">
    <source>
        <dbReference type="EMBL" id="RZC41260.1"/>
    </source>
</evidence>
<evidence type="ECO:0000256" key="5">
    <source>
        <dbReference type="ARBA" id="ARBA00023136"/>
    </source>
</evidence>
<organism evidence="11 12">
    <name type="scientific">Asbolus verrucosus</name>
    <name type="common">Desert ironclad beetle</name>
    <dbReference type="NCBI Taxonomy" id="1661398"/>
    <lineage>
        <taxon>Eukaryota</taxon>
        <taxon>Metazoa</taxon>
        <taxon>Ecdysozoa</taxon>
        <taxon>Arthropoda</taxon>
        <taxon>Hexapoda</taxon>
        <taxon>Insecta</taxon>
        <taxon>Pterygota</taxon>
        <taxon>Neoptera</taxon>
        <taxon>Endopterygota</taxon>
        <taxon>Coleoptera</taxon>
        <taxon>Polyphaga</taxon>
        <taxon>Cucujiformia</taxon>
        <taxon>Tenebrionidae</taxon>
        <taxon>Pimeliinae</taxon>
        <taxon>Asbolus</taxon>
    </lineage>
</organism>
<comment type="similarity">
    <text evidence="6 9">Belongs to the steroid 5-alpha reductase family. Polyprenal reductase subfamily.</text>
</comment>
<dbReference type="STRING" id="1661398.A0A482W7V7"/>
<comment type="subcellular location">
    <subcellularLocation>
        <location evidence="1">Endomembrane system</location>
        <topology evidence="1">Multi-pass membrane protein</topology>
    </subcellularLocation>
    <subcellularLocation>
        <location evidence="9">Endoplasmic reticulum membrane</location>
    </subcellularLocation>
</comment>
<dbReference type="AlphaFoldDB" id="A0A482W7V7"/>
<keyword evidence="9" id="KW-0256">Endoplasmic reticulum</keyword>
<keyword evidence="5 9" id="KW-0472">Membrane</keyword>
<evidence type="ECO:0000256" key="8">
    <source>
        <dbReference type="ARBA" id="ARBA00049427"/>
    </source>
</evidence>
<feature type="transmembrane region" description="Helical" evidence="9">
    <location>
        <begin position="204"/>
        <end position="226"/>
    </location>
</feature>
<dbReference type="GO" id="GO:0102389">
    <property type="term" value="F:polyprenol reductase activity"/>
    <property type="evidence" value="ECO:0007669"/>
    <property type="project" value="UniProtKB-UniRule"/>
</dbReference>
<comment type="catalytic activity">
    <reaction evidence="8 9">
        <text>a di-trans,poly-cis-dolichal + NADP(+) = a di-trans,poly-cis-polyprenal + NADPH + H(+)</text>
        <dbReference type="Rhea" id="RHEA:80727"/>
        <dbReference type="Rhea" id="RHEA-COMP:19536"/>
        <dbReference type="Rhea" id="RHEA-COMP:19537"/>
        <dbReference type="ChEBI" id="CHEBI:15378"/>
        <dbReference type="ChEBI" id="CHEBI:57783"/>
        <dbReference type="ChEBI" id="CHEBI:58349"/>
        <dbReference type="ChEBI" id="CHEBI:231623"/>
        <dbReference type="ChEBI" id="CHEBI:231637"/>
        <dbReference type="EC" id="1.3.1.94"/>
    </reaction>
    <physiologicalReaction direction="right-to-left" evidence="8 9">
        <dbReference type="Rhea" id="RHEA:80729"/>
    </physiologicalReaction>
</comment>
<dbReference type="GO" id="GO:0003865">
    <property type="term" value="F:3-oxo-5-alpha-steroid 4-dehydrogenase activity"/>
    <property type="evidence" value="ECO:0007669"/>
    <property type="project" value="TreeGrafter"/>
</dbReference>
<evidence type="ECO:0000256" key="4">
    <source>
        <dbReference type="ARBA" id="ARBA00022989"/>
    </source>
</evidence>
<name>A0A482W7V7_ASBVE</name>